<evidence type="ECO:0000256" key="1">
    <source>
        <dbReference type="SAM" id="Phobius"/>
    </source>
</evidence>
<feature type="transmembrane region" description="Helical" evidence="1">
    <location>
        <begin position="12"/>
        <end position="35"/>
    </location>
</feature>
<sequence length="113" mass="13311">MSQSIYFLGEYFFLLLSLLLSLIGINCYFNLFKNINTLKINRVKKKYTITDEKEYLKFEGIYSLLIGTLSFINFLVIVFKKDLIFPIILVTTVIINIIIYLSNNIKKKILRNK</sequence>
<evidence type="ECO:0008006" key="4">
    <source>
        <dbReference type="Google" id="ProtNLM"/>
    </source>
</evidence>
<proteinExistence type="predicted"/>
<dbReference type="EMBL" id="AP024849">
    <property type="protein sequence ID" value="BCZ49293.1"/>
    <property type="molecule type" value="Genomic_DNA"/>
</dbReference>
<evidence type="ECO:0000313" key="3">
    <source>
        <dbReference type="Proteomes" id="UP000824633"/>
    </source>
</evidence>
<organism evidence="2 3">
    <name type="scientific">Clostridium gelidum</name>
    <dbReference type="NCBI Taxonomy" id="704125"/>
    <lineage>
        <taxon>Bacteria</taxon>
        <taxon>Bacillati</taxon>
        <taxon>Bacillota</taxon>
        <taxon>Clostridia</taxon>
        <taxon>Eubacteriales</taxon>
        <taxon>Clostridiaceae</taxon>
        <taxon>Clostridium</taxon>
    </lineage>
</organism>
<gene>
    <name evidence="2" type="ORF">psyc5s11_53600</name>
</gene>
<keyword evidence="1" id="KW-0472">Membrane</keyword>
<keyword evidence="3" id="KW-1185">Reference proteome</keyword>
<accession>A0ABN6J688</accession>
<evidence type="ECO:0000313" key="2">
    <source>
        <dbReference type="EMBL" id="BCZ49293.1"/>
    </source>
</evidence>
<feature type="transmembrane region" description="Helical" evidence="1">
    <location>
        <begin position="56"/>
        <end position="77"/>
    </location>
</feature>
<keyword evidence="1" id="KW-0812">Transmembrane</keyword>
<reference evidence="3" key="1">
    <citation type="submission" date="2021-07" db="EMBL/GenBank/DDBJ databases">
        <title>Complete genome sequencing of a Clostridium isolate.</title>
        <authorList>
            <person name="Ueki A."/>
            <person name="Tonouchi A."/>
        </authorList>
    </citation>
    <scope>NUCLEOTIDE SEQUENCE [LARGE SCALE GENOMIC DNA]</scope>
    <source>
        <strain evidence="3">C5S11</strain>
    </source>
</reference>
<dbReference type="Proteomes" id="UP000824633">
    <property type="component" value="Chromosome"/>
</dbReference>
<name>A0ABN6J688_9CLOT</name>
<feature type="transmembrane region" description="Helical" evidence="1">
    <location>
        <begin position="83"/>
        <end position="103"/>
    </location>
</feature>
<keyword evidence="1" id="KW-1133">Transmembrane helix</keyword>
<protein>
    <recommendedName>
        <fullName evidence="4">DUF3784 domain-containing protein</fullName>
    </recommendedName>
</protein>